<feature type="non-terminal residue" evidence="1">
    <location>
        <position position="1"/>
    </location>
</feature>
<dbReference type="AlphaFoldDB" id="A0A5J9T0F9"/>
<evidence type="ECO:0000313" key="2">
    <source>
        <dbReference type="Proteomes" id="UP000324897"/>
    </source>
</evidence>
<proteinExistence type="predicted"/>
<dbReference type="EMBL" id="RWGY01000051">
    <property type="protein sequence ID" value="TVU04752.1"/>
    <property type="molecule type" value="Genomic_DNA"/>
</dbReference>
<organism evidence="1 2">
    <name type="scientific">Eragrostis curvula</name>
    <name type="common">weeping love grass</name>
    <dbReference type="NCBI Taxonomy" id="38414"/>
    <lineage>
        <taxon>Eukaryota</taxon>
        <taxon>Viridiplantae</taxon>
        <taxon>Streptophyta</taxon>
        <taxon>Embryophyta</taxon>
        <taxon>Tracheophyta</taxon>
        <taxon>Spermatophyta</taxon>
        <taxon>Magnoliopsida</taxon>
        <taxon>Liliopsida</taxon>
        <taxon>Poales</taxon>
        <taxon>Poaceae</taxon>
        <taxon>PACMAD clade</taxon>
        <taxon>Chloridoideae</taxon>
        <taxon>Eragrostideae</taxon>
        <taxon>Eragrostidinae</taxon>
        <taxon>Eragrostis</taxon>
    </lineage>
</organism>
<sequence length="436" mass="48674">MHHCRRCKDLPIVWLSSSLEHLSLYKMESLTTLCRNIDVEAAADSTPPRIFPKLKAMELVDLPEFERWTESSTAEMNGSVLFPKLEKLTISDCNKLATLPESPILKYLYVADYETAEPSSRRSMCMPLGFLASLVCLEIRLSLDVVMPPDGQRSGRPLETLRNLKLRVDAFLSIFNESKLRLGLGDCLAFVEELDIQECSNIVRWPLEELGCLPHLRSLSIGHCSKLEGKGTSSVEEEILPLPLLKILTVRSCKSLLDMPQLPTSLEKVEISFCTSLVALPSNLGNLAKLRDIAVRDSGALKVLPDGMDGLTSLGRLSIRRCPGIEGFPQGLLQRLPALNYLQIQDCPDLQRRCREGGEYFDLVSSIPNKDIPAASEPEIQKPQCLTIVHIWQAPDRGKSWQHCECSHGSDELQYWGGDVTCSCKEIARAEAWDEA</sequence>
<reference evidence="1 2" key="1">
    <citation type="journal article" date="2019" name="Sci. Rep.">
        <title>A high-quality genome of Eragrostis curvula grass provides insights into Poaceae evolution and supports new strategies to enhance forage quality.</title>
        <authorList>
            <person name="Carballo J."/>
            <person name="Santos B.A.C.M."/>
            <person name="Zappacosta D."/>
            <person name="Garbus I."/>
            <person name="Selva J.P."/>
            <person name="Gallo C.A."/>
            <person name="Diaz A."/>
            <person name="Albertini E."/>
            <person name="Caccamo M."/>
            <person name="Echenique V."/>
        </authorList>
    </citation>
    <scope>NUCLEOTIDE SEQUENCE [LARGE SCALE GENOMIC DNA]</scope>
    <source>
        <strain evidence="2">cv. Victoria</strain>
        <tissue evidence="1">Leaf</tissue>
    </source>
</reference>
<dbReference type="Proteomes" id="UP000324897">
    <property type="component" value="Unassembled WGS sequence"/>
</dbReference>
<dbReference type="Gene3D" id="3.80.10.10">
    <property type="entry name" value="Ribonuclease Inhibitor"/>
    <property type="match status" value="2"/>
</dbReference>
<dbReference type="PANTHER" id="PTHR36766:SF40">
    <property type="entry name" value="DISEASE RESISTANCE PROTEIN RGA3"/>
    <property type="match status" value="1"/>
</dbReference>
<evidence type="ECO:0000313" key="1">
    <source>
        <dbReference type="EMBL" id="TVU04752.1"/>
    </source>
</evidence>
<keyword evidence="2" id="KW-1185">Reference proteome</keyword>
<protein>
    <submittedName>
        <fullName evidence="1">Uncharacterized protein</fullName>
    </submittedName>
</protein>
<dbReference type="PANTHER" id="PTHR36766">
    <property type="entry name" value="PLANT BROAD-SPECTRUM MILDEW RESISTANCE PROTEIN RPW8"/>
    <property type="match status" value="1"/>
</dbReference>
<comment type="caution">
    <text evidence="1">The sequence shown here is derived from an EMBL/GenBank/DDBJ whole genome shotgun (WGS) entry which is preliminary data.</text>
</comment>
<accession>A0A5J9T0F9</accession>
<gene>
    <name evidence="1" type="ORF">EJB05_47885</name>
</gene>
<name>A0A5J9T0F9_9POAL</name>
<dbReference type="OrthoDB" id="690541at2759"/>
<dbReference type="Gramene" id="TVU04752">
    <property type="protein sequence ID" value="TVU04752"/>
    <property type="gene ID" value="EJB05_47885"/>
</dbReference>
<dbReference type="InterPro" id="IPR032675">
    <property type="entry name" value="LRR_dom_sf"/>
</dbReference>
<dbReference type="SUPFAM" id="SSF52047">
    <property type="entry name" value="RNI-like"/>
    <property type="match status" value="1"/>
</dbReference>